<sequence length="141" mass="14799">MLTAPKHSIRRAVLSKRDAGSVAVELAVLAPIALVLLVTVLQAGLWWHTRTLCHAAAQQAVQVARTVTGAPADAHEAALRFLTRGGGLVGDPEVTAVVDTRHVRVRVEATAPQVLPIPGLGRVVQEAAASKERFTVPGDSP</sequence>
<organism evidence="3 4">
    <name type="scientific">Saccharopolyspora hirsuta</name>
    <dbReference type="NCBI Taxonomy" id="1837"/>
    <lineage>
        <taxon>Bacteria</taxon>
        <taxon>Bacillati</taxon>
        <taxon>Actinomycetota</taxon>
        <taxon>Actinomycetes</taxon>
        <taxon>Pseudonocardiales</taxon>
        <taxon>Pseudonocardiaceae</taxon>
        <taxon>Saccharopolyspora</taxon>
    </lineage>
</organism>
<protein>
    <submittedName>
        <fullName evidence="3">Pilus assembly protein</fullName>
    </submittedName>
</protein>
<feature type="domain" description="TadE-like" evidence="2">
    <location>
        <begin position="20"/>
        <end position="61"/>
    </location>
</feature>
<proteinExistence type="predicted"/>
<comment type="caution">
    <text evidence="3">The sequence shown here is derived from an EMBL/GenBank/DDBJ whole genome shotgun (WGS) entry which is preliminary data.</text>
</comment>
<dbReference type="Pfam" id="PF07811">
    <property type="entry name" value="TadE"/>
    <property type="match status" value="1"/>
</dbReference>
<keyword evidence="1" id="KW-0472">Membrane</keyword>
<dbReference type="InterPro" id="IPR012495">
    <property type="entry name" value="TadE-like_dom"/>
</dbReference>
<evidence type="ECO:0000256" key="1">
    <source>
        <dbReference type="SAM" id="Phobius"/>
    </source>
</evidence>
<evidence type="ECO:0000259" key="2">
    <source>
        <dbReference type="Pfam" id="PF07811"/>
    </source>
</evidence>
<feature type="transmembrane region" description="Helical" evidence="1">
    <location>
        <begin position="21"/>
        <end position="47"/>
    </location>
</feature>
<name>A0A5M7BDH3_SACHI</name>
<keyword evidence="1" id="KW-1133">Transmembrane helix</keyword>
<dbReference type="Proteomes" id="UP000323946">
    <property type="component" value="Unassembled WGS sequence"/>
</dbReference>
<evidence type="ECO:0000313" key="4">
    <source>
        <dbReference type="Proteomes" id="UP000323946"/>
    </source>
</evidence>
<reference evidence="3 4" key="1">
    <citation type="submission" date="2019-09" db="EMBL/GenBank/DDBJ databases">
        <title>Draft genome sequence of the thermophilic Saccharopolyspora hirsuta VKM Ac-666T.</title>
        <authorList>
            <person name="Lobastova T.G."/>
            <person name="Fokina V."/>
            <person name="Bragin E.Y."/>
            <person name="Shtratnikova V.Y."/>
            <person name="Starodumova I.P."/>
            <person name="Tarlachkov S.V."/>
            <person name="Donova M.V."/>
        </authorList>
    </citation>
    <scope>NUCLEOTIDE SEQUENCE [LARGE SCALE GENOMIC DNA]</scope>
    <source>
        <strain evidence="3 4">VKM Ac-666</strain>
    </source>
</reference>
<dbReference type="EMBL" id="VWPH01000021">
    <property type="protein sequence ID" value="KAA5825441.1"/>
    <property type="molecule type" value="Genomic_DNA"/>
</dbReference>
<evidence type="ECO:0000313" key="3">
    <source>
        <dbReference type="EMBL" id="KAA5825441.1"/>
    </source>
</evidence>
<gene>
    <name evidence="3" type="ORF">F1721_32915</name>
</gene>
<accession>A0A5M7BDH3</accession>
<dbReference type="AlphaFoldDB" id="A0A5M7BDH3"/>
<keyword evidence="4" id="KW-1185">Reference proteome</keyword>
<keyword evidence="1" id="KW-0812">Transmembrane</keyword>
<dbReference type="OrthoDB" id="3697135at2"/>